<proteinExistence type="predicted"/>
<evidence type="ECO:0000313" key="2">
    <source>
        <dbReference type="EMBL" id="WOD42692.1"/>
    </source>
</evidence>
<dbReference type="SUPFAM" id="SSF49344">
    <property type="entry name" value="CBD9-like"/>
    <property type="match status" value="1"/>
</dbReference>
<dbReference type="Proteomes" id="UP001302486">
    <property type="component" value="Chromosome"/>
</dbReference>
<evidence type="ECO:0000313" key="3">
    <source>
        <dbReference type="Proteomes" id="UP001302486"/>
    </source>
</evidence>
<dbReference type="KEGG" id="hws:RNZ46_11910"/>
<gene>
    <name evidence="2" type="ORF">RNZ46_11910</name>
</gene>
<accession>A0AA97HPJ0</accession>
<dbReference type="GO" id="GO:0004553">
    <property type="term" value="F:hydrolase activity, hydrolyzing O-glycosyl compounds"/>
    <property type="evidence" value="ECO:0007669"/>
    <property type="project" value="InterPro"/>
</dbReference>
<reference evidence="3" key="1">
    <citation type="submission" date="2024-06" db="EMBL/GenBank/DDBJ databases">
        <title>Hwangdonia haimaensis gen. nov., sp. nov., a member of the family Flavobacteriaceae isolated from the haima cold seep.</title>
        <authorList>
            <person name="Li J."/>
        </authorList>
    </citation>
    <scope>NUCLEOTIDE SEQUENCE [LARGE SCALE GENOMIC DNA]</scope>
    <source>
        <strain evidence="3">SCSIO 19198</strain>
    </source>
</reference>
<dbReference type="Gene3D" id="2.60.40.1190">
    <property type="match status" value="1"/>
</dbReference>
<keyword evidence="3" id="KW-1185">Reference proteome</keyword>
<feature type="domain" description="Carbohydrate-binding" evidence="1">
    <location>
        <begin position="16"/>
        <end position="210"/>
    </location>
</feature>
<name>A0AA97HPJ0_9FLAO</name>
<dbReference type="GO" id="GO:0030246">
    <property type="term" value="F:carbohydrate binding"/>
    <property type="evidence" value="ECO:0007669"/>
    <property type="project" value="InterPro"/>
</dbReference>
<protein>
    <submittedName>
        <fullName evidence="2">Carbohydrate-binding family 9-like protein</fullName>
    </submittedName>
</protein>
<dbReference type="GO" id="GO:0016052">
    <property type="term" value="P:carbohydrate catabolic process"/>
    <property type="evidence" value="ECO:0007669"/>
    <property type="project" value="InterPro"/>
</dbReference>
<evidence type="ECO:0000259" key="1">
    <source>
        <dbReference type="Pfam" id="PF06452"/>
    </source>
</evidence>
<dbReference type="EMBL" id="CP136521">
    <property type="protein sequence ID" value="WOD42692.1"/>
    <property type="molecule type" value="Genomic_DNA"/>
</dbReference>
<dbReference type="InterPro" id="IPR010502">
    <property type="entry name" value="Carb-bd_dom_fam9"/>
</dbReference>
<sequence length="211" mass="24745">MKSYQVKSIDDNTLTITGKGNDRAWEHAEVLSDFVSPWDKTDIDKIEFRALYNTEYLFFCFKVFDADIYVDSTDETHHSINNSDRVELFFRADKNLNPYYCLEIDPTPRIMDFMAKPNKDFNFYWNWPTQDICVKSDIGDNFFTVEGAISLASLKRFKLLKDGKIETGIYRAKYKKQPDESYQPTWITWVDPKTTEPNFHTASSFGVLKLM</sequence>
<organism evidence="2 3">
    <name type="scientific">Hwangdonia lutea</name>
    <dbReference type="NCBI Taxonomy" id="3075823"/>
    <lineage>
        <taxon>Bacteria</taxon>
        <taxon>Pseudomonadati</taxon>
        <taxon>Bacteroidota</taxon>
        <taxon>Flavobacteriia</taxon>
        <taxon>Flavobacteriales</taxon>
        <taxon>Flavobacteriaceae</taxon>
        <taxon>Hwangdonia</taxon>
    </lineage>
</organism>
<dbReference type="AlphaFoldDB" id="A0AA97HPJ0"/>
<dbReference type="RefSeq" id="WP_316982420.1">
    <property type="nucleotide sequence ID" value="NZ_CP136521.1"/>
</dbReference>
<dbReference type="Pfam" id="PF06452">
    <property type="entry name" value="CBM9_1"/>
    <property type="match status" value="1"/>
</dbReference>